<dbReference type="Gene3D" id="3.90.380.10">
    <property type="entry name" value="Naphthalene 1,2-dioxygenase Alpha Subunit, Chain A, domain 1"/>
    <property type="match status" value="1"/>
</dbReference>
<dbReference type="Gene3D" id="2.102.10.10">
    <property type="entry name" value="Rieske [2Fe-2S] iron-sulphur domain"/>
    <property type="match status" value="1"/>
</dbReference>
<keyword evidence="2" id="KW-0479">Metal-binding</keyword>
<dbReference type="AlphaFoldDB" id="A0A7Y9IU64"/>
<reference evidence="7 8" key="1">
    <citation type="submission" date="2020-07" db="EMBL/GenBank/DDBJ databases">
        <title>Genomic Encyclopedia of Type Strains, Phase IV (KMG-V): Genome sequencing to study the core and pangenomes of soil and plant-associated prokaryotes.</title>
        <authorList>
            <person name="Whitman W."/>
        </authorList>
    </citation>
    <scope>NUCLEOTIDE SEQUENCE [LARGE SCALE GENOMIC DNA]</scope>
    <source>
        <strain evidence="7 8">SAS40</strain>
    </source>
</reference>
<dbReference type="InterPro" id="IPR017941">
    <property type="entry name" value="Rieske_2Fe-2S"/>
</dbReference>
<evidence type="ECO:0000256" key="1">
    <source>
        <dbReference type="ARBA" id="ARBA00022714"/>
    </source>
</evidence>
<dbReference type="PANTHER" id="PTHR21266:SF60">
    <property type="entry name" value="3-KETOSTEROID-9-ALPHA-MONOOXYGENASE, OXYGENASE COMPONENT"/>
    <property type="match status" value="1"/>
</dbReference>
<keyword evidence="1" id="KW-0001">2Fe-2S</keyword>
<evidence type="ECO:0000256" key="3">
    <source>
        <dbReference type="ARBA" id="ARBA00023002"/>
    </source>
</evidence>
<keyword evidence="4" id="KW-0408">Iron</keyword>
<dbReference type="EMBL" id="JACBYR010000001">
    <property type="protein sequence ID" value="NYE82354.1"/>
    <property type="molecule type" value="Genomic_DNA"/>
</dbReference>
<gene>
    <name evidence="7" type="ORF">FHW18_001625</name>
</gene>
<dbReference type="SUPFAM" id="SSF55961">
    <property type="entry name" value="Bet v1-like"/>
    <property type="match status" value="1"/>
</dbReference>
<dbReference type="Pfam" id="PF19112">
    <property type="entry name" value="VanA_C"/>
    <property type="match status" value="1"/>
</dbReference>
<dbReference type="RefSeq" id="WP_179585174.1">
    <property type="nucleotide sequence ID" value="NZ_JACBYR010000001.1"/>
</dbReference>
<evidence type="ECO:0000256" key="5">
    <source>
        <dbReference type="ARBA" id="ARBA00023014"/>
    </source>
</evidence>
<dbReference type="PANTHER" id="PTHR21266">
    <property type="entry name" value="IRON-SULFUR DOMAIN CONTAINING PROTEIN"/>
    <property type="match status" value="1"/>
</dbReference>
<accession>A0A7Y9IU64</accession>
<dbReference type="PROSITE" id="PS51296">
    <property type="entry name" value="RIESKE"/>
    <property type="match status" value="1"/>
</dbReference>
<keyword evidence="8" id="KW-1185">Reference proteome</keyword>
<evidence type="ECO:0000256" key="2">
    <source>
        <dbReference type="ARBA" id="ARBA00022723"/>
    </source>
</evidence>
<dbReference type="GO" id="GO:0051537">
    <property type="term" value="F:2 iron, 2 sulfur cluster binding"/>
    <property type="evidence" value="ECO:0007669"/>
    <property type="project" value="UniProtKB-KW"/>
</dbReference>
<comment type="caution">
    <text evidence="7">The sequence shown here is derived from an EMBL/GenBank/DDBJ whole genome shotgun (WGS) entry which is preliminary data.</text>
</comment>
<protein>
    <submittedName>
        <fullName evidence="7">Phenylpropionate dioxygenase-like ring-hydroxylating dioxygenase large terminal subunit</fullName>
    </submittedName>
</protein>
<evidence type="ECO:0000313" key="7">
    <source>
        <dbReference type="EMBL" id="NYE82354.1"/>
    </source>
</evidence>
<keyword evidence="3" id="KW-0560">Oxidoreductase</keyword>
<dbReference type="GO" id="GO:0046872">
    <property type="term" value="F:metal ion binding"/>
    <property type="evidence" value="ECO:0007669"/>
    <property type="project" value="UniProtKB-KW"/>
</dbReference>
<feature type="domain" description="Rieske" evidence="6">
    <location>
        <begin position="13"/>
        <end position="116"/>
    </location>
</feature>
<dbReference type="Proteomes" id="UP000542125">
    <property type="component" value="Unassembled WGS sequence"/>
</dbReference>
<evidence type="ECO:0000256" key="4">
    <source>
        <dbReference type="ARBA" id="ARBA00023004"/>
    </source>
</evidence>
<keyword evidence="7" id="KW-0223">Dioxygenase</keyword>
<dbReference type="SUPFAM" id="SSF50022">
    <property type="entry name" value="ISP domain"/>
    <property type="match status" value="1"/>
</dbReference>
<dbReference type="InterPro" id="IPR050584">
    <property type="entry name" value="Cholesterol_7-desaturase"/>
</dbReference>
<dbReference type="CDD" id="cd03469">
    <property type="entry name" value="Rieske_RO_Alpha_N"/>
    <property type="match status" value="1"/>
</dbReference>
<keyword evidence="5" id="KW-0411">Iron-sulfur</keyword>
<name>A0A7Y9IU64_9BURK</name>
<dbReference type="InterPro" id="IPR044043">
    <property type="entry name" value="VanA_C_cat"/>
</dbReference>
<dbReference type="Pfam" id="PF00355">
    <property type="entry name" value="Rieske"/>
    <property type="match status" value="1"/>
</dbReference>
<organism evidence="7 8">
    <name type="scientific">Pigmentiphaga litoralis</name>
    <dbReference type="NCBI Taxonomy" id="516702"/>
    <lineage>
        <taxon>Bacteria</taxon>
        <taxon>Pseudomonadati</taxon>
        <taxon>Pseudomonadota</taxon>
        <taxon>Betaproteobacteria</taxon>
        <taxon>Burkholderiales</taxon>
        <taxon>Alcaligenaceae</taxon>
        <taxon>Pigmentiphaga</taxon>
    </lineage>
</organism>
<evidence type="ECO:0000259" key="6">
    <source>
        <dbReference type="PROSITE" id="PS51296"/>
    </source>
</evidence>
<sequence length="343" mass="38752">MLVTQQPVLRRFWYAVMPVSLLDDGPKPFTLLGEKIVIWKSSTGELSCLKDRCCHRTARLSLGFVENDNIVCGYHGWTFDGTGACVRIPQRPGEPISPKTCVPSYRVAEKYGYVWVALDDPLTDIPHIAAHERPGFRLVPEFYESWKIGALRLMENSFDWAHVAYVHRGTFGSESRPEVENREVVPNDYGFVTTTAIPVVVSEEAQKAVGTTDTESVRHIEATWFMPFARSLAIRYPHGLEQTLITCATPMDDDTCMICQWVYRNDTEEQVSAADVIAFDRAVTAEDKLILESCDADVPLSTQDGEEMHMPSDRPGIVMRRMLGKLLKEHGQSEQRRQEIKVA</sequence>
<evidence type="ECO:0000313" key="8">
    <source>
        <dbReference type="Proteomes" id="UP000542125"/>
    </source>
</evidence>
<proteinExistence type="predicted"/>
<dbReference type="GO" id="GO:0051213">
    <property type="term" value="F:dioxygenase activity"/>
    <property type="evidence" value="ECO:0007669"/>
    <property type="project" value="UniProtKB-KW"/>
</dbReference>
<dbReference type="InterPro" id="IPR036922">
    <property type="entry name" value="Rieske_2Fe-2S_sf"/>
</dbReference>